<dbReference type="Proteomes" id="UP000245250">
    <property type="component" value="Chromosome"/>
</dbReference>
<evidence type="ECO:0008006" key="4">
    <source>
        <dbReference type="Google" id="ProtNLM"/>
    </source>
</evidence>
<dbReference type="InterPro" id="IPR023346">
    <property type="entry name" value="Lysozyme-like_dom_sf"/>
</dbReference>
<feature type="region of interest" description="Disordered" evidence="1">
    <location>
        <begin position="229"/>
        <end position="267"/>
    </location>
</feature>
<proteinExistence type="predicted"/>
<dbReference type="AlphaFoldDB" id="A0A2S1YME2"/>
<sequence>MAKVKIYGKSNPVVGVKEYYSIHELFGNSISVQPIPANLNTIPDDQIKWSIWTFNGSSWTKKEAKNKTGAIVDYTFFQDSLNIKGIRIKVDANGEIAVLDIKTQKAVESKILFVELLDSNGKKPEKLFSYGQSITARVHCVNMERFPVTVTLWEDDGGKTANKNTDITIDVQKGYVLNGKADVTFYLDPKNVWLANVKQAPGDTNEGAFHEYYVTAELYEKVSKPSKNINVINPDYKKDPFSKASPAEKKGPSKKEQKKEIPKTDQKVRDYEEQKIVVQTTVSYDPEQEFINSLMMVNVGDPIWNKDHKKGGCDNCVAEVKVDQLQPIFPDADFSVLEKVANTYTKYMKEFGMDTCWNKAHFFAQAIVESGSKLVLHEGESMNYLADDLYLGRWDPEKKKYNIILSYFKTHKDEAYKYGRLEEIKNNKKIITQKANPEMIANLGYGPNSNKGRELGNTKSTDGWNFRGKGLIQLTGRSAYEFANTYTKKEGADIISNSDLVSKNVSIAVLSSMAFWKWKNIAPIANGNKDTKNVCKKVGKNVTLANGKTNHDEKQVAFKNSTSVIFNVKDCKYGKVQNDPIPGKAPWMPFALKEIGQKAILGSENNSRITEYFNASTNGKGLNEGTNWCGAFASWCFTQAGYTPPALSCRAAMWQFWKQDKPIYGSAAVIDWNDNQLAKENGKNGAVGGDGHITFVVGISEDGKHYYCVGGNQGGAKGARTVKISKYSKKDIDWFVIPPNYIPTNEEYKLKVMNSEADLDTASSTRT</sequence>
<evidence type="ECO:0000313" key="2">
    <source>
        <dbReference type="EMBL" id="AWK05192.1"/>
    </source>
</evidence>
<keyword evidence="3" id="KW-1185">Reference proteome</keyword>
<evidence type="ECO:0000313" key="3">
    <source>
        <dbReference type="Proteomes" id="UP000245250"/>
    </source>
</evidence>
<dbReference type="Gene3D" id="1.10.530.10">
    <property type="match status" value="1"/>
</dbReference>
<evidence type="ECO:0000256" key="1">
    <source>
        <dbReference type="SAM" id="MobiDB-lite"/>
    </source>
</evidence>
<organism evidence="2 3">
    <name type="scientific">Flavobacterium crocinum</name>
    <dbReference type="NCBI Taxonomy" id="2183896"/>
    <lineage>
        <taxon>Bacteria</taxon>
        <taxon>Pseudomonadati</taxon>
        <taxon>Bacteroidota</taxon>
        <taxon>Flavobacteriia</taxon>
        <taxon>Flavobacteriales</taxon>
        <taxon>Flavobacteriaceae</taxon>
        <taxon>Flavobacterium</taxon>
    </lineage>
</organism>
<dbReference type="KEGG" id="fcr:HYN56_13505"/>
<feature type="compositionally biased region" description="Basic and acidic residues" evidence="1">
    <location>
        <begin position="235"/>
        <end position="267"/>
    </location>
</feature>
<dbReference type="EMBL" id="CP029255">
    <property type="protein sequence ID" value="AWK05192.1"/>
    <property type="molecule type" value="Genomic_DNA"/>
</dbReference>
<name>A0A2S1YME2_9FLAO</name>
<gene>
    <name evidence="2" type="ORF">HYN56_13505</name>
</gene>
<dbReference type="OrthoDB" id="961266at2"/>
<reference evidence="2 3" key="1">
    <citation type="submission" date="2018-05" db="EMBL/GenBank/DDBJ databases">
        <title>Genome sequencing of Flavobacterium sp. HYN0056.</title>
        <authorList>
            <person name="Yi H."/>
            <person name="Baek C."/>
        </authorList>
    </citation>
    <scope>NUCLEOTIDE SEQUENCE [LARGE SCALE GENOMIC DNA]</scope>
    <source>
        <strain evidence="2 3">HYN0056</strain>
    </source>
</reference>
<protein>
    <recommendedName>
        <fullName evidence="4">Peptidase C51 domain-containing protein</fullName>
    </recommendedName>
</protein>
<accession>A0A2S1YME2</accession>
<dbReference type="SUPFAM" id="SSF53955">
    <property type="entry name" value="Lysozyme-like"/>
    <property type="match status" value="1"/>
</dbReference>
<dbReference type="RefSeq" id="WP_109192658.1">
    <property type="nucleotide sequence ID" value="NZ_CP029255.1"/>
</dbReference>